<dbReference type="InterPro" id="IPR011944">
    <property type="entry name" value="Steroid_delta5-4_isomerase"/>
</dbReference>
<dbReference type="Proteomes" id="UP000683511">
    <property type="component" value="Chromosome"/>
</dbReference>
<protein>
    <recommendedName>
        <fullName evidence="1">DUF4440 domain-containing protein</fullName>
    </recommendedName>
</protein>
<dbReference type="NCBIfam" id="TIGR02246">
    <property type="entry name" value="SgcJ/EcaC family oxidoreductase"/>
    <property type="match status" value="1"/>
</dbReference>
<proteinExistence type="predicted"/>
<organism evidence="2 3">
    <name type="scientific">Richelia sinica FACHB-800</name>
    <dbReference type="NCBI Taxonomy" id="1357546"/>
    <lineage>
        <taxon>Bacteria</taxon>
        <taxon>Bacillati</taxon>
        <taxon>Cyanobacteriota</taxon>
        <taxon>Cyanophyceae</taxon>
        <taxon>Nostocales</taxon>
        <taxon>Nostocaceae</taxon>
        <taxon>Richelia</taxon>
    </lineage>
</organism>
<dbReference type="EMBL" id="CP021056">
    <property type="protein sequence ID" value="QXE23377.1"/>
    <property type="molecule type" value="Genomic_DNA"/>
</dbReference>
<dbReference type="RefSeq" id="WP_190607454.1">
    <property type="nucleotide sequence ID" value="NZ_CP021056.1"/>
</dbReference>
<dbReference type="Pfam" id="PF14534">
    <property type="entry name" value="DUF4440"/>
    <property type="match status" value="1"/>
</dbReference>
<sequence length="137" mass="15554">MNQAEQAIKANMQTFADAWREYDAHKLASLFVEDADFVNVFGQRLAGKAEIETGHALAFANNLQNTQLQFLATDIKFIQPDLAISHSYWQLEKINSNETPKKGVLTCVSQYIDSQWKILAIHNTETRPLPFVVNEDN</sequence>
<dbReference type="KEGG" id="rsin:B6N60_02067"/>
<dbReference type="InterPro" id="IPR032710">
    <property type="entry name" value="NTF2-like_dom_sf"/>
</dbReference>
<name>A0A975T751_9NOST</name>
<reference evidence="2" key="1">
    <citation type="submission" date="2017-04" db="EMBL/GenBank/DDBJ databases">
        <title>Genome deletions in a multicellular cyanobacterial endosymbiont for morphological adaptation in marine diatoms.</title>
        <authorList>
            <person name="Wang Y."/>
            <person name="Gao H."/>
            <person name="Li R."/>
            <person name="Xu X."/>
        </authorList>
    </citation>
    <scope>NUCLEOTIDE SEQUENCE</scope>
    <source>
        <strain evidence="2">FACHB 800</strain>
    </source>
</reference>
<feature type="domain" description="DUF4440" evidence="1">
    <location>
        <begin position="8"/>
        <end position="118"/>
    </location>
</feature>
<gene>
    <name evidence="2" type="ORF">B6N60_02067</name>
</gene>
<accession>A0A975T751</accession>
<keyword evidence="3" id="KW-1185">Reference proteome</keyword>
<dbReference type="InterPro" id="IPR027843">
    <property type="entry name" value="DUF4440"/>
</dbReference>
<evidence type="ECO:0000313" key="2">
    <source>
        <dbReference type="EMBL" id="QXE23377.1"/>
    </source>
</evidence>
<evidence type="ECO:0000259" key="1">
    <source>
        <dbReference type="Pfam" id="PF14534"/>
    </source>
</evidence>
<dbReference type="SUPFAM" id="SSF54427">
    <property type="entry name" value="NTF2-like"/>
    <property type="match status" value="1"/>
</dbReference>
<dbReference type="AlphaFoldDB" id="A0A975T751"/>
<evidence type="ECO:0000313" key="3">
    <source>
        <dbReference type="Proteomes" id="UP000683511"/>
    </source>
</evidence>
<dbReference type="Gene3D" id="3.10.450.50">
    <property type="match status" value="1"/>
</dbReference>